<evidence type="ECO:0000313" key="2">
    <source>
        <dbReference type="Proteomes" id="UP000003874"/>
    </source>
</evidence>
<dbReference type="Proteomes" id="UP000003874">
    <property type="component" value="Unassembled WGS sequence"/>
</dbReference>
<dbReference type="OrthoDB" id="1071461at2"/>
<evidence type="ECO:0000313" key="1">
    <source>
        <dbReference type="EMBL" id="EFV03024.1"/>
    </source>
</evidence>
<protein>
    <recommendedName>
        <fullName evidence="3">YubB ferredoxin-like domain-containing protein</fullName>
    </recommendedName>
</protein>
<dbReference type="RefSeq" id="WP_007136067.1">
    <property type="nucleotide sequence ID" value="NZ_GL629647.1"/>
</dbReference>
<dbReference type="AlphaFoldDB" id="E6MTL2"/>
<gene>
    <name evidence="1" type="ORF">HMPREF9420_2830</name>
</gene>
<dbReference type="EMBL" id="AEQO01000217">
    <property type="protein sequence ID" value="EFV03024.1"/>
    <property type="molecule type" value="Genomic_DNA"/>
</dbReference>
<sequence length="192" mass="22363">MANWASTSYRIEGSESDLKKVYDVIDNFVSGKSKPVLEDASTEWEGNIVKALGASDEQLKECYLRGFIEEYELDGDVIRINAEEAWGATDFRHILGKLMPELTIYYIVEEAGCDVFATNDIDGKYFPERYLVDAYVKDVDFYEYFETKEQMKDFVSSLIGKEDFTDEDIEAWNEEHEDDDSYIYVHEFQYVE</sequence>
<reference evidence="1 2" key="1">
    <citation type="submission" date="2010-12" db="EMBL/GenBank/DDBJ databases">
        <authorList>
            <person name="Muzny D."/>
            <person name="Qin X."/>
            <person name="Deng J."/>
            <person name="Jiang H."/>
            <person name="Liu Y."/>
            <person name="Qu J."/>
            <person name="Song X.-Z."/>
            <person name="Zhang L."/>
            <person name="Thornton R."/>
            <person name="Coyle M."/>
            <person name="Francisco L."/>
            <person name="Jackson L."/>
            <person name="Javaid M."/>
            <person name="Korchina V."/>
            <person name="Kovar C."/>
            <person name="Mata R."/>
            <person name="Mathew T."/>
            <person name="Ngo R."/>
            <person name="Nguyen L."/>
            <person name="Nguyen N."/>
            <person name="Okwuonu G."/>
            <person name="Ongeri F."/>
            <person name="Pham C."/>
            <person name="Simmons D."/>
            <person name="Wilczek-Boney K."/>
            <person name="Hale W."/>
            <person name="Jakkamsetti A."/>
            <person name="Pham P."/>
            <person name="Ruth R."/>
            <person name="San Lucas F."/>
            <person name="Warren J."/>
            <person name="Zhang J."/>
            <person name="Zhao Z."/>
            <person name="Zhou C."/>
            <person name="Zhu D."/>
            <person name="Lee S."/>
            <person name="Bess C."/>
            <person name="Blankenburg K."/>
            <person name="Forbes L."/>
            <person name="Fu Q."/>
            <person name="Gubbala S."/>
            <person name="Hirani K."/>
            <person name="Jayaseelan J.C."/>
            <person name="Lara F."/>
            <person name="Munidasa M."/>
            <person name="Palculict T."/>
            <person name="Patil S."/>
            <person name="Pu L.-L."/>
            <person name="Saada N."/>
            <person name="Tang L."/>
            <person name="Weissenberger G."/>
            <person name="Zhu Y."/>
            <person name="Hemphill L."/>
            <person name="Shang Y."/>
            <person name="Youmans B."/>
            <person name="Ayvaz T."/>
            <person name="Ross M."/>
            <person name="Santibanez J."/>
            <person name="Aqrawi P."/>
            <person name="Gross S."/>
            <person name="Joshi V."/>
            <person name="Fowler G."/>
            <person name="Nazareth L."/>
            <person name="Reid J."/>
            <person name="Worley K."/>
            <person name="Petrosino J."/>
            <person name="Highlander S."/>
            <person name="Gibbs R."/>
        </authorList>
    </citation>
    <scope>NUCLEOTIDE SEQUENCE [LARGE SCALE GENOMIC DNA]</scope>
    <source>
        <strain evidence="1 2">DSM 15606</strain>
    </source>
</reference>
<proteinExistence type="predicted"/>
<accession>E6MTL2</accession>
<name>E6MTL2_9BACT</name>
<keyword evidence="2" id="KW-1185">Reference proteome</keyword>
<evidence type="ECO:0008006" key="3">
    <source>
        <dbReference type="Google" id="ProtNLM"/>
    </source>
</evidence>
<organism evidence="1 2">
    <name type="scientific">Segatella salivae DSM 15606</name>
    <dbReference type="NCBI Taxonomy" id="888832"/>
    <lineage>
        <taxon>Bacteria</taxon>
        <taxon>Pseudomonadati</taxon>
        <taxon>Bacteroidota</taxon>
        <taxon>Bacteroidia</taxon>
        <taxon>Bacteroidales</taxon>
        <taxon>Prevotellaceae</taxon>
        <taxon>Segatella</taxon>
    </lineage>
</organism>
<comment type="caution">
    <text evidence="1">The sequence shown here is derived from an EMBL/GenBank/DDBJ whole genome shotgun (WGS) entry which is preliminary data.</text>
</comment>
<dbReference type="HOGENOM" id="CLU_1408132_0_0_10"/>